<dbReference type="InterPro" id="IPR011333">
    <property type="entry name" value="SKP1/BTB/POZ_sf"/>
</dbReference>
<organism evidence="2 3">
    <name type="scientific">Cyclotella atomus</name>
    <dbReference type="NCBI Taxonomy" id="382360"/>
    <lineage>
        <taxon>Eukaryota</taxon>
        <taxon>Sar</taxon>
        <taxon>Stramenopiles</taxon>
        <taxon>Ochrophyta</taxon>
        <taxon>Bacillariophyta</taxon>
        <taxon>Coscinodiscophyceae</taxon>
        <taxon>Thalassiosirophycidae</taxon>
        <taxon>Stephanodiscales</taxon>
        <taxon>Stephanodiscaceae</taxon>
        <taxon>Cyclotella</taxon>
    </lineage>
</organism>
<dbReference type="PANTHER" id="PTHR11145:SF8">
    <property type="entry name" value="RE57120P"/>
    <property type="match status" value="1"/>
</dbReference>
<dbReference type="InterPro" id="IPR003131">
    <property type="entry name" value="T1-type_BTB"/>
</dbReference>
<dbReference type="Proteomes" id="UP001530400">
    <property type="component" value="Unassembled WGS sequence"/>
</dbReference>
<dbReference type="AlphaFoldDB" id="A0ABD3MSH8"/>
<evidence type="ECO:0000259" key="1">
    <source>
        <dbReference type="Pfam" id="PF02214"/>
    </source>
</evidence>
<dbReference type="PANTHER" id="PTHR11145">
    <property type="entry name" value="BTB/POZ DOMAIN-CONTAINING ADAPTER FOR CUL3-MEDIATED RHOA DEGRADATION PROTEIN FAMILY MEMBER"/>
    <property type="match status" value="1"/>
</dbReference>
<feature type="domain" description="Potassium channel tetramerisation-type BTB" evidence="1">
    <location>
        <begin position="51"/>
        <end position="117"/>
    </location>
</feature>
<comment type="caution">
    <text evidence="2">The sequence shown here is derived from an EMBL/GenBank/DDBJ whole genome shotgun (WGS) entry which is preliminary data.</text>
</comment>
<dbReference type="EMBL" id="JALLPJ020001377">
    <property type="protein sequence ID" value="KAL3766924.1"/>
    <property type="molecule type" value="Genomic_DNA"/>
</dbReference>
<reference evidence="2 3" key="1">
    <citation type="submission" date="2024-10" db="EMBL/GenBank/DDBJ databases">
        <title>Updated reference genomes for cyclostephanoid diatoms.</title>
        <authorList>
            <person name="Roberts W.R."/>
            <person name="Alverson A.J."/>
        </authorList>
    </citation>
    <scope>NUCLEOTIDE SEQUENCE [LARGE SCALE GENOMIC DNA]</scope>
    <source>
        <strain evidence="2 3">AJA010-31</strain>
    </source>
</reference>
<proteinExistence type="predicted"/>
<dbReference type="Pfam" id="PF02214">
    <property type="entry name" value="BTB_2"/>
    <property type="match status" value="1"/>
</dbReference>
<dbReference type="InterPro" id="IPR045068">
    <property type="entry name" value="BACURD1-3"/>
</dbReference>
<evidence type="ECO:0000313" key="3">
    <source>
        <dbReference type="Proteomes" id="UP001530400"/>
    </source>
</evidence>
<evidence type="ECO:0000313" key="2">
    <source>
        <dbReference type="EMBL" id="KAL3766924.1"/>
    </source>
</evidence>
<sequence length="260" mass="28398">MMIRQTSSLSKRALRPSPSCSLRQLYSTAITSGEAAQGSLITRHGAGDGVITLNVGGKNFLTLRSTISQNAVLSEYVARAEANKELAQEAVFIDRDSKHFGVILSYLRNKADGILNQSLSTRLLKKVNDGLSAAETVYLPQDQQSLQELYYESLHYDIQELASYICTKGFFVKYLQMFGAKNPFQMAASALAVGRRILVFIGTVVTGVGGWTVVQATIEEAQTKQSFDAKSVNENGCESLSNNELILSNVLKAWEATGKK</sequence>
<name>A0ABD3MSH8_9STRA</name>
<keyword evidence="3" id="KW-1185">Reference proteome</keyword>
<dbReference type="SUPFAM" id="SSF54695">
    <property type="entry name" value="POZ domain"/>
    <property type="match status" value="1"/>
</dbReference>
<accession>A0ABD3MSH8</accession>
<gene>
    <name evidence="2" type="ORF">ACHAWO_008645</name>
</gene>
<protein>
    <recommendedName>
        <fullName evidence="1">Potassium channel tetramerisation-type BTB domain-containing protein</fullName>
    </recommendedName>
</protein>
<dbReference type="Gene3D" id="3.30.710.10">
    <property type="entry name" value="Potassium Channel Kv1.1, Chain A"/>
    <property type="match status" value="1"/>
</dbReference>